<dbReference type="RefSeq" id="WP_119315097.1">
    <property type="nucleotide sequence ID" value="NZ_QXDL01000075.1"/>
</dbReference>
<protein>
    <submittedName>
        <fullName evidence="5">Macrolide export protein MacA</fullName>
    </submittedName>
</protein>
<comment type="subcellular location">
    <subcellularLocation>
        <location evidence="1">Cell envelope</location>
    </subcellularLocation>
</comment>
<sequence>MRRWIWIVLILLSGGLTLWGLLRPQGEQGLAVSVVRAEQGEFVREVRASGSVEARLYALTFPRPGRVAEVRVKEGQAVRAGQVLAVLETADDREKLRASRESLAALQSRVQAQEADYRSNSAKLQTQLAEARRNLELAERLLALGSAAPNEVAQLRRQVADLEAQLASLAQGNRSSLAELQAQLAARRSEIAALERAMAQAELRSPVSGTVSSVGYLAGVDTGTNAVRVVEAGSLRVQARLAEADVGTVRPGQPVRVELDAAPGVGLEGKVERLGVQAEVAGSGGSAVLPVFVRFLTPQAEKLARPGLTATARITTLRLPQAVKVPLEVLGEEGGRGYVWRVDEATKTARRQAVTVKARNLTHAAVEGLEAGALLVSLPPEGLEDGQKLSYRLPGPGEERP</sequence>
<keyword evidence="6" id="KW-1185">Reference proteome</keyword>
<dbReference type="InterPro" id="IPR011053">
    <property type="entry name" value="Single_hybrid_motif"/>
</dbReference>
<evidence type="ECO:0000256" key="2">
    <source>
        <dbReference type="ARBA" id="ARBA00023054"/>
    </source>
</evidence>
<evidence type="ECO:0000313" key="5">
    <source>
        <dbReference type="EMBL" id="RIH84357.1"/>
    </source>
</evidence>
<accession>A0A399EI55</accession>
<evidence type="ECO:0000256" key="4">
    <source>
        <dbReference type="SAM" id="MobiDB-lite"/>
    </source>
</evidence>
<dbReference type="EMBL" id="QXDL01000075">
    <property type="protein sequence ID" value="RIH84357.1"/>
    <property type="molecule type" value="Genomic_DNA"/>
</dbReference>
<dbReference type="OrthoDB" id="25049at2"/>
<dbReference type="PANTHER" id="PTHR32347">
    <property type="entry name" value="EFFLUX SYSTEM COMPONENT YKNX-RELATED"/>
    <property type="match status" value="1"/>
</dbReference>
<dbReference type="InterPro" id="IPR050465">
    <property type="entry name" value="UPF0194_transport"/>
</dbReference>
<name>A0A399EI55_9DEIN</name>
<comment type="caution">
    <text evidence="5">The sequence shown here is derived from an EMBL/GenBank/DDBJ whole genome shotgun (WGS) entry which is preliminary data.</text>
</comment>
<dbReference type="PANTHER" id="PTHR32347:SF23">
    <property type="entry name" value="BLL5650 PROTEIN"/>
    <property type="match status" value="1"/>
</dbReference>
<dbReference type="SUPFAM" id="SSF111369">
    <property type="entry name" value="HlyD-like secretion proteins"/>
    <property type="match status" value="1"/>
</dbReference>
<feature type="coiled-coil region" evidence="3">
    <location>
        <begin position="96"/>
        <end position="204"/>
    </location>
</feature>
<proteinExistence type="predicted"/>
<evidence type="ECO:0000256" key="1">
    <source>
        <dbReference type="ARBA" id="ARBA00004196"/>
    </source>
</evidence>
<dbReference type="SUPFAM" id="SSF51230">
    <property type="entry name" value="Single hybrid motif"/>
    <property type="match status" value="1"/>
</dbReference>
<reference evidence="5 6" key="1">
    <citation type="submission" date="2018-08" db="EMBL/GenBank/DDBJ databases">
        <title>Meiothermus terrae DSM 26712 genome sequencing project.</title>
        <authorList>
            <person name="Da Costa M.S."/>
            <person name="Albuquerque L."/>
            <person name="Raposo P."/>
            <person name="Froufe H.J.C."/>
            <person name="Barroso C.S."/>
            <person name="Egas C."/>
        </authorList>
    </citation>
    <scope>NUCLEOTIDE SEQUENCE [LARGE SCALE GENOMIC DNA]</scope>
    <source>
        <strain evidence="5 6">DSM 26712</strain>
    </source>
</reference>
<organism evidence="5 6">
    <name type="scientific">Calidithermus terrae</name>
    <dbReference type="NCBI Taxonomy" id="1408545"/>
    <lineage>
        <taxon>Bacteria</taxon>
        <taxon>Thermotogati</taxon>
        <taxon>Deinococcota</taxon>
        <taxon>Deinococci</taxon>
        <taxon>Thermales</taxon>
        <taxon>Thermaceae</taxon>
        <taxon>Calidithermus</taxon>
    </lineage>
</organism>
<keyword evidence="2 3" id="KW-0175">Coiled coil</keyword>
<dbReference type="AlphaFoldDB" id="A0A399EI55"/>
<dbReference type="Proteomes" id="UP000265715">
    <property type="component" value="Unassembled WGS sequence"/>
</dbReference>
<dbReference type="Gene3D" id="2.40.30.170">
    <property type="match status" value="1"/>
</dbReference>
<evidence type="ECO:0000256" key="3">
    <source>
        <dbReference type="SAM" id="Coils"/>
    </source>
</evidence>
<dbReference type="Gene3D" id="2.40.50.100">
    <property type="match status" value="1"/>
</dbReference>
<evidence type="ECO:0000313" key="6">
    <source>
        <dbReference type="Proteomes" id="UP000265715"/>
    </source>
</evidence>
<gene>
    <name evidence="5" type="primary">macA_1</name>
    <name evidence="5" type="ORF">Mterra_02001</name>
</gene>
<feature type="region of interest" description="Disordered" evidence="4">
    <location>
        <begin position="381"/>
        <end position="401"/>
    </location>
</feature>
<dbReference type="GO" id="GO:0030313">
    <property type="term" value="C:cell envelope"/>
    <property type="evidence" value="ECO:0007669"/>
    <property type="project" value="UniProtKB-SubCell"/>
</dbReference>